<organism evidence="2 3">
    <name type="scientific">Lolium multiflorum</name>
    <name type="common">Italian ryegrass</name>
    <name type="synonym">Lolium perenne subsp. multiflorum</name>
    <dbReference type="NCBI Taxonomy" id="4521"/>
    <lineage>
        <taxon>Eukaryota</taxon>
        <taxon>Viridiplantae</taxon>
        <taxon>Streptophyta</taxon>
        <taxon>Embryophyta</taxon>
        <taxon>Tracheophyta</taxon>
        <taxon>Spermatophyta</taxon>
        <taxon>Magnoliopsida</taxon>
        <taxon>Liliopsida</taxon>
        <taxon>Poales</taxon>
        <taxon>Poaceae</taxon>
        <taxon>BOP clade</taxon>
        <taxon>Pooideae</taxon>
        <taxon>Poodae</taxon>
        <taxon>Poeae</taxon>
        <taxon>Poeae Chloroplast Group 2 (Poeae type)</taxon>
        <taxon>Loliodinae</taxon>
        <taxon>Loliinae</taxon>
        <taxon>Lolium</taxon>
    </lineage>
</organism>
<dbReference type="EMBL" id="JAUUTY010000001">
    <property type="protein sequence ID" value="KAK1694547.1"/>
    <property type="molecule type" value="Genomic_DNA"/>
</dbReference>
<proteinExistence type="predicted"/>
<dbReference type="AlphaFoldDB" id="A0AAD8X535"/>
<evidence type="ECO:0000313" key="2">
    <source>
        <dbReference type="EMBL" id="KAK1694547.1"/>
    </source>
</evidence>
<sequence>MSGKDADGSKSPRARVQDLTVAAKGRELTVARPYAPVVVGSSNVLPLTRSNYTEWSLLVEVSLQARGLWAVIEGAEDLEDEYGYRNDPAPWN</sequence>
<keyword evidence="3" id="KW-1185">Reference proteome</keyword>
<name>A0AAD8X535_LOLMU</name>
<dbReference type="InterPro" id="IPR025314">
    <property type="entry name" value="DUF4219"/>
</dbReference>
<feature type="domain" description="DUF4219" evidence="1">
    <location>
        <begin position="47"/>
        <end position="73"/>
    </location>
</feature>
<reference evidence="2" key="1">
    <citation type="submission" date="2023-07" db="EMBL/GenBank/DDBJ databases">
        <title>A chromosome-level genome assembly of Lolium multiflorum.</title>
        <authorList>
            <person name="Chen Y."/>
            <person name="Copetti D."/>
            <person name="Kolliker R."/>
            <person name="Studer B."/>
        </authorList>
    </citation>
    <scope>NUCLEOTIDE SEQUENCE</scope>
    <source>
        <strain evidence="2">02402/16</strain>
        <tissue evidence="2">Leaf</tissue>
    </source>
</reference>
<gene>
    <name evidence="2" type="ORF">QYE76_011244</name>
</gene>
<evidence type="ECO:0000259" key="1">
    <source>
        <dbReference type="Pfam" id="PF13961"/>
    </source>
</evidence>
<protein>
    <recommendedName>
        <fullName evidence="1">DUF4219 domain-containing protein</fullName>
    </recommendedName>
</protein>
<evidence type="ECO:0000313" key="3">
    <source>
        <dbReference type="Proteomes" id="UP001231189"/>
    </source>
</evidence>
<accession>A0AAD8X535</accession>
<dbReference type="Proteomes" id="UP001231189">
    <property type="component" value="Unassembled WGS sequence"/>
</dbReference>
<comment type="caution">
    <text evidence="2">The sequence shown here is derived from an EMBL/GenBank/DDBJ whole genome shotgun (WGS) entry which is preliminary data.</text>
</comment>
<dbReference type="Pfam" id="PF13961">
    <property type="entry name" value="DUF4219"/>
    <property type="match status" value="1"/>
</dbReference>